<dbReference type="InterPro" id="IPR035906">
    <property type="entry name" value="MetI-like_sf"/>
</dbReference>
<proteinExistence type="inferred from homology"/>
<evidence type="ECO:0000313" key="10">
    <source>
        <dbReference type="EMBL" id="TWD73046.1"/>
    </source>
</evidence>
<feature type="transmembrane region" description="Helical" evidence="7">
    <location>
        <begin position="178"/>
        <end position="200"/>
    </location>
</feature>
<gene>
    <name evidence="10" type="ORF">FB561_6931</name>
</gene>
<evidence type="ECO:0000259" key="9">
    <source>
        <dbReference type="PROSITE" id="PS50928"/>
    </source>
</evidence>
<protein>
    <submittedName>
        <fullName evidence="10">Multiple sugar transport system permease protein</fullName>
    </submittedName>
</protein>
<evidence type="ECO:0000256" key="5">
    <source>
        <dbReference type="ARBA" id="ARBA00022989"/>
    </source>
</evidence>
<comment type="caution">
    <text evidence="10">The sequence shown here is derived from an EMBL/GenBank/DDBJ whole genome shotgun (WGS) entry which is preliminary data.</text>
</comment>
<feature type="transmembrane region" description="Helical" evidence="7">
    <location>
        <begin position="94"/>
        <end position="115"/>
    </location>
</feature>
<sequence>MTTQTAVAPPKTPGRPPKRATGGRPRQNREAIFLFLPALLPVLLLSVYPLVRGIALGFTDARAGLNVDTNFVGFGNFGKLLHNDLFWDSFRIGLIWTVSVTVLQFVAALGLALLLNTDLKFRGVARTLALIPWAMPPVVVAIMWRLLLHPTNGPVNEILQGLHLTSQPINFLGDFSTALPAVIVVGIWVGMPMTTVTLLAGMQGIDRSLYEAAAVDGAGAWHQFWYITLPQLRTVIVAITSLDLIWNFNSFGLVYVLTAGGPGGKTMLPMLFAYNEAFRYGNFGMAAAMGDVMVVIIIVFLAFYLRNRLRSQA</sequence>
<dbReference type="AlphaFoldDB" id="A0A561B2F8"/>
<dbReference type="Gene3D" id="1.10.3720.10">
    <property type="entry name" value="MetI-like"/>
    <property type="match status" value="1"/>
</dbReference>
<dbReference type="SUPFAM" id="SSF161098">
    <property type="entry name" value="MetI-like"/>
    <property type="match status" value="1"/>
</dbReference>
<dbReference type="PANTHER" id="PTHR43005">
    <property type="entry name" value="BLR7065 PROTEIN"/>
    <property type="match status" value="1"/>
</dbReference>
<keyword evidence="4 7" id="KW-0812">Transmembrane</keyword>
<evidence type="ECO:0000256" key="4">
    <source>
        <dbReference type="ARBA" id="ARBA00022692"/>
    </source>
</evidence>
<dbReference type="CDD" id="cd06261">
    <property type="entry name" value="TM_PBP2"/>
    <property type="match status" value="1"/>
</dbReference>
<keyword evidence="2 7" id="KW-0813">Transport</keyword>
<dbReference type="PROSITE" id="PS50928">
    <property type="entry name" value="ABC_TM1"/>
    <property type="match status" value="1"/>
</dbReference>
<feature type="transmembrane region" description="Helical" evidence="7">
    <location>
        <begin position="31"/>
        <end position="51"/>
    </location>
</feature>
<feature type="domain" description="ABC transmembrane type-1" evidence="9">
    <location>
        <begin position="90"/>
        <end position="304"/>
    </location>
</feature>
<dbReference type="RefSeq" id="WP_145814260.1">
    <property type="nucleotide sequence ID" value="NZ_VIVK01000003.1"/>
</dbReference>
<evidence type="ECO:0000256" key="6">
    <source>
        <dbReference type="ARBA" id="ARBA00023136"/>
    </source>
</evidence>
<evidence type="ECO:0000256" key="1">
    <source>
        <dbReference type="ARBA" id="ARBA00004651"/>
    </source>
</evidence>
<evidence type="ECO:0000256" key="2">
    <source>
        <dbReference type="ARBA" id="ARBA00022448"/>
    </source>
</evidence>
<keyword evidence="11" id="KW-1185">Reference proteome</keyword>
<name>A0A561B2F8_9ACTN</name>
<reference evidence="10 11" key="1">
    <citation type="submission" date="2019-06" db="EMBL/GenBank/DDBJ databases">
        <title>Sequencing the genomes of 1000 actinobacteria strains.</title>
        <authorList>
            <person name="Klenk H.-P."/>
        </authorList>
    </citation>
    <scope>NUCLEOTIDE SEQUENCE [LARGE SCALE GENOMIC DNA]</scope>
    <source>
        <strain evidence="10 11">DSM 24683</strain>
    </source>
</reference>
<keyword evidence="3" id="KW-1003">Cell membrane</keyword>
<keyword evidence="10" id="KW-0762">Sugar transport</keyword>
<dbReference type="PANTHER" id="PTHR43005:SF1">
    <property type="entry name" value="SPERMIDINE_PUTRESCINE TRANSPORT SYSTEM PERMEASE PROTEIN"/>
    <property type="match status" value="1"/>
</dbReference>
<dbReference type="Pfam" id="PF00528">
    <property type="entry name" value="BPD_transp_1"/>
    <property type="match status" value="1"/>
</dbReference>
<dbReference type="GO" id="GO:0055085">
    <property type="term" value="P:transmembrane transport"/>
    <property type="evidence" value="ECO:0007669"/>
    <property type="project" value="InterPro"/>
</dbReference>
<evidence type="ECO:0000313" key="11">
    <source>
        <dbReference type="Proteomes" id="UP000318380"/>
    </source>
</evidence>
<dbReference type="Proteomes" id="UP000318380">
    <property type="component" value="Unassembled WGS sequence"/>
</dbReference>
<dbReference type="OrthoDB" id="9804439at2"/>
<feature type="region of interest" description="Disordered" evidence="8">
    <location>
        <begin position="1"/>
        <end position="25"/>
    </location>
</feature>
<dbReference type="InterPro" id="IPR000515">
    <property type="entry name" value="MetI-like"/>
</dbReference>
<dbReference type="GO" id="GO:0005886">
    <property type="term" value="C:plasma membrane"/>
    <property type="evidence" value="ECO:0007669"/>
    <property type="project" value="UniProtKB-SubCell"/>
</dbReference>
<comment type="similarity">
    <text evidence="7">Belongs to the binding-protein-dependent transport system permease family.</text>
</comment>
<comment type="subcellular location">
    <subcellularLocation>
        <location evidence="1 7">Cell membrane</location>
        <topology evidence="1 7">Multi-pass membrane protein</topology>
    </subcellularLocation>
</comment>
<evidence type="ECO:0000256" key="3">
    <source>
        <dbReference type="ARBA" id="ARBA00022475"/>
    </source>
</evidence>
<feature type="transmembrane region" description="Helical" evidence="7">
    <location>
        <begin position="127"/>
        <end position="147"/>
    </location>
</feature>
<dbReference type="EMBL" id="VIVK01000003">
    <property type="protein sequence ID" value="TWD73046.1"/>
    <property type="molecule type" value="Genomic_DNA"/>
</dbReference>
<keyword evidence="6 7" id="KW-0472">Membrane</keyword>
<accession>A0A561B2F8</accession>
<evidence type="ECO:0000256" key="8">
    <source>
        <dbReference type="SAM" id="MobiDB-lite"/>
    </source>
</evidence>
<feature type="transmembrane region" description="Helical" evidence="7">
    <location>
        <begin position="277"/>
        <end position="305"/>
    </location>
</feature>
<evidence type="ECO:0000256" key="7">
    <source>
        <dbReference type="RuleBase" id="RU363032"/>
    </source>
</evidence>
<keyword evidence="5 7" id="KW-1133">Transmembrane helix</keyword>
<organism evidence="10 11">
    <name type="scientific">Kribbella amoyensis</name>
    <dbReference type="NCBI Taxonomy" id="996641"/>
    <lineage>
        <taxon>Bacteria</taxon>
        <taxon>Bacillati</taxon>
        <taxon>Actinomycetota</taxon>
        <taxon>Actinomycetes</taxon>
        <taxon>Propionibacteriales</taxon>
        <taxon>Kribbellaceae</taxon>
        <taxon>Kribbella</taxon>
    </lineage>
</organism>